<evidence type="ECO:0000313" key="3">
    <source>
        <dbReference type="EMBL" id="SZD71133.1"/>
    </source>
</evidence>
<dbReference type="OrthoDB" id="9132167at2"/>
<dbReference type="Gene3D" id="1.10.10.10">
    <property type="entry name" value="Winged helix-like DNA-binding domain superfamily/Winged helix DNA-binding domain"/>
    <property type="match status" value="1"/>
</dbReference>
<accession>A0A383TWG3</accession>
<dbReference type="GO" id="GO:0032259">
    <property type="term" value="P:methylation"/>
    <property type="evidence" value="ECO:0007669"/>
    <property type="project" value="UniProtKB-KW"/>
</dbReference>
<dbReference type="InterPro" id="IPR036217">
    <property type="entry name" value="MethylDNA_cys_MeTrfase_DNAb"/>
</dbReference>
<dbReference type="GO" id="GO:0003908">
    <property type="term" value="F:methylated-DNA-[protein]-cysteine S-methyltransferase activity"/>
    <property type="evidence" value="ECO:0007669"/>
    <property type="project" value="UniProtKB-EC"/>
</dbReference>
<dbReference type="Proteomes" id="UP000262142">
    <property type="component" value="Unassembled WGS sequence"/>
</dbReference>
<feature type="domain" description="Methylated-DNA-[protein]-cysteine S-methyltransferase DNA binding" evidence="2">
    <location>
        <begin position="5"/>
        <end position="87"/>
    </location>
</feature>
<dbReference type="AlphaFoldDB" id="A0A383TWG3"/>
<dbReference type="EC" id="2.1.1.63" evidence="3"/>
<dbReference type="PANTHER" id="PTHR42942:SF1">
    <property type="entry name" value="ALKYLTRANSFERASE-LIKE PROTEIN 1"/>
    <property type="match status" value="1"/>
</dbReference>
<dbReference type="InterPro" id="IPR036388">
    <property type="entry name" value="WH-like_DNA-bd_sf"/>
</dbReference>
<gene>
    <name evidence="3" type="primary">adaB_1</name>
    <name evidence="3" type="ORF">SAMEA104719789_00227</name>
</gene>
<evidence type="ECO:0000313" key="4">
    <source>
        <dbReference type="Proteomes" id="UP000262142"/>
    </source>
</evidence>
<keyword evidence="4" id="KW-1185">Reference proteome</keyword>
<dbReference type="GO" id="GO:0006281">
    <property type="term" value="P:DNA repair"/>
    <property type="evidence" value="ECO:0007669"/>
    <property type="project" value="InterPro"/>
</dbReference>
<dbReference type="EMBL" id="UNSC01000001">
    <property type="protein sequence ID" value="SZD71133.1"/>
    <property type="molecule type" value="Genomic_DNA"/>
</dbReference>
<dbReference type="PANTHER" id="PTHR42942">
    <property type="entry name" value="6-O-METHYLGUANINE DNA METHYLTRANSFERASE"/>
    <property type="match status" value="1"/>
</dbReference>
<sequence length="107" mass="12272">MEEQDFYQKVYDVTRQIPLGRVTTYGSIAKFIGAPQSARVVGYALNASHGLPDVPAHRVVNRKGLLTGRHHFATPDLMEKRLKKEGVKVENNQIINFKKYLWQPEQH</sequence>
<dbReference type="RefSeq" id="WP_119058804.1">
    <property type="nucleotide sequence ID" value="NZ_UNSC01000001.1"/>
</dbReference>
<dbReference type="SUPFAM" id="SSF46767">
    <property type="entry name" value="Methylated DNA-protein cysteine methyltransferase, C-terminal domain"/>
    <property type="match status" value="1"/>
</dbReference>
<dbReference type="CDD" id="cd06445">
    <property type="entry name" value="ATase"/>
    <property type="match status" value="1"/>
</dbReference>
<protein>
    <submittedName>
        <fullName evidence="3">Methylated-DNA--protein-cysteine methyltransferase, inducible</fullName>
        <ecNumber evidence="3">2.1.1.63</ecNumber>
    </submittedName>
</protein>
<name>A0A383TWG3_9FLAO</name>
<keyword evidence="3" id="KW-0808">Transferase</keyword>
<organism evidence="3 4">
    <name type="scientific">Candidatus Ornithobacterium hominis</name>
    <dbReference type="NCBI Taxonomy" id="2497989"/>
    <lineage>
        <taxon>Bacteria</taxon>
        <taxon>Pseudomonadati</taxon>
        <taxon>Bacteroidota</taxon>
        <taxon>Flavobacteriia</taxon>
        <taxon>Flavobacteriales</taxon>
        <taxon>Weeksellaceae</taxon>
        <taxon>Ornithobacterium</taxon>
    </lineage>
</organism>
<dbReference type="InterPro" id="IPR014048">
    <property type="entry name" value="MethylDNA_cys_MeTrfase_DNA-bd"/>
</dbReference>
<keyword evidence="3" id="KW-0489">Methyltransferase</keyword>
<reference evidence="3 4" key="1">
    <citation type="submission" date="2018-09" db="EMBL/GenBank/DDBJ databases">
        <authorList>
            <consortium name="Pathogen Informatics"/>
        </authorList>
    </citation>
    <scope>NUCLEOTIDE SEQUENCE [LARGE SCALE GENOMIC DNA]</scope>
    <source>
        <strain evidence="3 4">OH-22767</strain>
    </source>
</reference>
<evidence type="ECO:0000256" key="1">
    <source>
        <dbReference type="ARBA" id="ARBA00022763"/>
    </source>
</evidence>
<dbReference type="InterPro" id="IPR052520">
    <property type="entry name" value="ATL_DNA_repair"/>
</dbReference>
<keyword evidence="1" id="KW-0227">DNA damage</keyword>
<proteinExistence type="predicted"/>
<dbReference type="NCBIfam" id="TIGR00589">
    <property type="entry name" value="ogt"/>
    <property type="match status" value="1"/>
</dbReference>
<dbReference type="Pfam" id="PF01035">
    <property type="entry name" value="DNA_binding_1"/>
    <property type="match status" value="1"/>
</dbReference>
<evidence type="ECO:0000259" key="2">
    <source>
        <dbReference type="Pfam" id="PF01035"/>
    </source>
</evidence>